<evidence type="ECO:0000256" key="1">
    <source>
        <dbReference type="SAM" id="MobiDB-lite"/>
    </source>
</evidence>
<keyword evidence="2" id="KW-0472">Membrane</keyword>
<organism evidence="3">
    <name type="scientific">Drosophila melanogaster</name>
    <name type="common">Fruit fly</name>
    <dbReference type="NCBI Taxonomy" id="7227"/>
    <lineage>
        <taxon>Eukaryota</taxon>
        <taxon>Metazoa</taxon>
        <taxon>Ecdysozoa</taxon>
        <taxon>Arthropoda</taxon>
        <taxon>Hexapoda</taxon>
        <taxon>Insecta</taxon>
        <taxon>Pterygota</taxon>
        <taxon>Neoptera</taxon>
        <taxon>Endopterygota</taxon>
        <taxon>Diptera</taxon>
        <taxon>Brachycera</taxon>
        <taxon>Muscomorpha</taxon>
        <taxon>Ephydroidea</taxon>
        <taxon>Drosophilidae</taxon>
        <taxon>Drosophila</taxon>
        <taxon>Sophophora</taxon>
    </lineage>
</organism>
<keyword evidence="2" id="KW-0812">Transmembrane</keyword>
<name>H5V8C7_DROME</name>
<keyword evidence="2" id="KW-1133">Transmembrane helix</keyword>
<accession>H5V8C7</accession>
<evidence type="ECO:0000313" key="3">
    <source>
        <dbReference type="EMBL" id="AFA36411.2"/>
    </source>
</evidence>
<dbReference type="AlphaFoldDB" id="H5V8C7"/>
<reference evidence="3" key="1">
    <citation type="submission" date="2012-10" db="EMBL/GenBank/DDBJ databases">
        <authorList>
            <person name="Ciccozzi M."/>
            <person name="Montieri S."/>
            <person name="Farchi F."/>
            <person name="Beshkov D."/>
            <person name="Rezza G."/>
        </authorList>
    </citation>
    <scope>NUCLEOTIDE SEQUENCE</scope>
</reference>
<dbReference type="EMBL" id="BT133228">
    <property type="protein sequence ID" value="AFA36411.2"/>
    <property type="molecule type" value="mRNA"/>
</dbReference>
<proteinExistence type="evidence at transcript level"/>
<feature type="transmembrane region" description="Helical" evidence="2">
    <location>
        <begin position="161"/>
        <end position="179"/>
    </location>
</feature>
<evidence type="ECO:0000256" key="2">
    <source>
        <dbReference type="SAM" id="Phobius"/>
    </source>
</evidence>
<sequence length="195" mass="22063">MPEHIPYTNCSQQGVRIRIPDQSGFCFTGLQYYNSNLCSHQGTLFTRTFLSTASDWVAWVEKCRSGRLGRGGKGHSLSGKWKTRRLAAETEMKPNGTRKTNLQNENAKHSRWRGAAGGKASIPTVFVWRFACHRVRRILHFLLAAQTPILLTHQISLLSPWLPLVLFIAFLTLFFGTRLESPPLVILDFPPVLTK</sequence>
<feature type="region of interest" description="Disordered" evidence="1">
    <location>
        <begin position="89"/>
        <end position="110"/>
    </location>
</feature>
<protein>
    <submittedName>
        <fullName evidence="3">MIP34109p1</fullName>
    </submittedName>
</protein>